<dbReference type="Proteomes" id="UP000250266">
    <property type="component" value="Unassembled WGS sequence"/>
</dbReference>
<evidence type="ECO:0000256" key="3">
    <source>
        <dbReference type="ARBA" id="ARBA00022723"/>
    </source>
</evidence>
<gene>
    <name evidence="9" type="ORF">K432DRAFT_295523</name>
</gene>
<evidence type="ECO:0000256" key="6">
    <source>
        <dbReference type="PIRSR" id="PIRSR602401-1"/>
    </source>
</evidence>
<dbReference type="InterPro" id="IPR002401">
    <property type="entry name" value="Cyt_P450_E_grp-I"/>
</dbReference>
<dbReference type="InterPro" id="IPR017972">
    <property type="entry name" value="Cyt_P450_CS"/>
</dbReference>
<dbReference type="PRINTS" id="PR00463">
    <property type="entry name" value="EP450I"/>
</dbReference>
<proteinExistence type="inferred from homology"/>
<dbReference type="Pfam" id="PF00067">
    <property type="entry name" value="p450"/>
    <property type="match status" value="1"/>
</dbReference>
<protein>
    <submittedName>
        <fullName evidence="9">Cytochrome P450</fullName>
    </submittedName>
</protein>
<keyword evidence="4 7" id="KW-0560">Oxidoreductase</keyword>
<feature type="signal peptide" evidence="8">
    <location>
        <begin position="1"/>
        <end position="19"/>
    </location>
</feature>
<accession>A0A8E2ECA1</accession>
<evidence type="ECO:0000256" key="8">
    <source>
        <dbReference type="SAM" id="SignalP"/>
    </source>
</evidence>
<keyword evidence="6 7" id="KW-0349">Heme</keyword>
<keyword evidence="3 6" id="KW-0479">Metal-binding</keyword>
<dbReference type="GO" id="GO:0004497">
    <property type="term" value="F:monooxygenase activity"/>
    <property type="evidence" value="ECO:0007669"/>
    <property type="project" value="UniProtKB-KW"/>
</dbReference>
<dbReference type="EMBL" id="KV744921">
    <property type="protein sequence ID" value="OCK81421.1"/>
    <property type="molecule type" value="Genomic_DNA"/>
</dbReference>
<dbReference type="PROSITE" id="PS00086">
    <property type="entry name" value="CYTOCHROME_P450"/>
    <property type="match status" value="1"/>
</dbReference>
<sequence length="517" mass="59358">MILGFGVLLCFIGIKASQAQKQRVSRAFWEIATPYRYYIDTEKVNLPVPNWGGTWFPWLAAIWNIRYARESIHRGYDKYKDYAFQIPTLSRWEIYICNEQMIKEYRNLDSTKMSANALFQAEYCLPGAMENIHKIDVPILSKGLIWQKMRAATKEDTYFYQFYEEFTFAFKAEMPAIDGDGSWTAIPCFQLATRIVSRMTAKSLVGRPLCRDPELVDLFCDYGNVVPPNGFFLGSLPNFLKPFVASFLASPKMSRRLQSIVLAEATKRRASGIKRKNVGWDFTDWLMNWVDETAPTEYDDTHVAVQIANIVFGAIHTTSQLLVHTIYELATRPSYIPSLRAEITSSISQHSGWTKDALESMHKLDSFVRESQRWNPLDAGSMARRVMQDFTFSNGVRIPAGNWIFAVNSPVLRDEKHYPHPAEFDGFRFARIREQEGQERAHTLVTSSLSNMQFGDGRHGCPGKYMAADEIRMTIAHILVNYDITIEGHGPRPRNVVLGKFIFPDLKAKIMFRKIRN</sequence>
<evidence type="ECO:0000256" key="4">
    <source>
        <dbReference type="ARBA" id="ARBA00023002"/>
    </source>
</evidence>
<evidence type="ECO:0000256" key="1">
    <source>
        <dbReference type="ARBA" id="ARBA00001971"/>
    </source>
</evidence>
<dbReference type="GO" id="GO:0020037">
    <property type="term" value="F:heme binding"/>
    <property type="evidence" value="ECO:0007669"/>
    <property type="project" value="InterPro"/>
</dbReference>
<name>A0A8E2ECA1_9PEZI</name>
<dbReference type="GO" id="GO:0016705">
    <property type="term" value="F:oxidoreductase activity, acting on paired donors, with incorporation or reduction of molecular oxygen"/>
    <property type="evidence" value="ECO:0007669"/>
    <property type="project" value="InterPro"/>
</dbReference>
<organism evidence="9 10">
    <name type="scientific">Lepidopterella palustris CBS 459.81</name>
    <dbReference type="NCBI Taxonomy" id="1314670"/>
    <lineage>
        <taxon>Eukaryota</taxon>
        <taxon>Fungi</taxon>
        <taxon>Dikarya</taxon>
        <taxon>Ascomycota</taxon>
        <taxon>Pezizomycotina</taxon>
        <taxon>Dothideomycetes</taxon>
        <taxon>Pleosporomycetidae</taxon>
        <taxon>Mytilinidiales</taxon>
        <taxon>Argynnaceae</taxon>
        <taxon>Lepidopterella</taxon>
    </lineage>
</organism>
<evidence type="ECO:0000256" key="5">
    <source>
        <dbReference type="ARBA" id="ARBA00023004"/>
    </source>
</evidence>
<reference evidence="9 10" key="1">
    <citation type="journal article" date="2016" name="Nat. Commun.">
        <title>Ectomycorrhizal ecology is imprinted in the genome of the dominant symbiotic fungus Cenococcum geophilum.</title>
        <authorList>
            <consortium name="DOE Joint Genome Institute"/>
            <person name="Peter M."/>
            <person name="Kohler A."/>
            <person name="Ohm R.A."/>
            <person name="Kuo A."/>
            <person name="Krutzmann J."/>
            <person name="Morin E."/>
            <person name="Arend M."/>
            <person name="Barry K.W."/>
            <person name="Binder M."/>
            <person name="Choi C."/>
            <person name="Clum A."/>
            <person name="Copeland A."/>
            <person name="Grisel N."/>
            <person name="Haridas S."/>
            <person name="Kipfer T."/>
            <person name="LaButti K."/>
            <person name="Lindquist E."/>
            <person name="Lipzen A."/>
            <person name="Maire R."/>
            <person name="Meier B."/>
            <person name="Mihaltcheva S."/>
            <person name="Molinier V."/>
            <person name="Murat C."/>
            <person name="Poggeler S."/>
            <person name="Quandt C.A."/>
            <person name="Sperisen C."/>
            <person name="Tritt A."/>
            <person name="Tisserant E."/>
            <person name="Crous P.W."/>
            <person name="Henrissat B."/>
            <person name="Nehls U."/>
            <person name="Egli S."/>
            <person name="Spatafora J.W."/>
            <person name="Grigoriev I.V."/>
            <person name="Martin F.M."/>
        </authorList>
    </citation>
    <scope>NUCLEOTIDE SEQUENCE [LARGE SCALE GENOMIC DNA]</scope>
    <source>
        <strain evidence="9 10">CBS 459.81</strain>
    </source>
</reference>
<dbReference type="InterPro" id="IPR001128">
    <property type="entry name" value="Cyt_P450"/>
</dbReference>
<dbReference type="GO" id="GO:0005506">
    <property type="term" value="F:iron ion binding"/>
    <property type="evidence" value="ECO:0007669"/>
    <property type="project" value="InterPro"/>
</dbReference>
<feature type="binding site" description="axial binding residue" evidence="6">
    <location>
        <position position="461"/>
    </location>
    <ligand>
        <name>heme</name>
        <dbReference type="ChEBI" id="CHEBI:30413"/>
    </ligand>
    <ligandPart>
        <name>Fe</name>
        <dbReference type="ChEBI" id="CHEBI:18248"/>
    </ligandPart>
</feature>
<comment type="cofactor">
    <cofactor evidence="1 6">
        <name>heme</name>
        <dbReference type="ChEBI" id="CHEBI:30413"/>
    </cofactor>
</comment>
<evidence type="ECO:0000256" key="7">
    <source>
        <dbReference type="RuleBase" id="RU000461"/>
    </source>
</evidence>
<dbReference type="PANTHER" id="PTHR46206">
    <property type="entry name" value="CYTOCHROME P450"/>
    <property type="match status" value="1"/>
</dbReference>
<dbReference type="SUPFAM" id="SSF48264">
    <property type="entry name" value="Cytochrome P450"/>
    <property type="match status" value="1"/>
</dbReference>
<evidence type="ECO:0000256" key="2">
    <source>
        <dbReference type="ARBA" id="ARBA00010617"/>
    </source>
</evidence>
<evidence type="ECO:0000313" key="10">
    <source>
        <dbReference type="Proteomes" id="UP000250266"/>
    </source>
</evidence>
<feature type="chain" id="PRO_5034439417" evidence="8">
    <location>
        <begin position="20"/>
        <end position="517"/>
    </location>
</feature>
<dbReference type="AlphaFoldDB" id="A0A8E2ECA1"/>
<dbReference type="InterPro" id="IPR036396">
    <property type="entry name" value="Cyt_P450_sf"/>
</dbReference>
<keyword evidence="5 6" id="KW-0408">Iron</keyword>
<evidence type="ECO:0000313" key="9">
    <source>
        <dbReference type="EMBL" id="OCK81421.1"/>
    </source>
</evidence>
<keyword evidence="10" id="KW-1185">Reference proteome</keyword>
<dbReference type="CDD" id="cd11041">
    <property type="entry name" value="CYP503A1-like"/>
    <property type="match status" value="1"/>
</dbReference>
<dbReference type="Gene3D" id="1.10.630.10">
    <property type="entry name" value="Cytochrome P450"/>
    <property type="match status" value="1"/>
</dbReference>
<dbReference type="OrthoDB" id="1844152at2759"/>
<keyword evidence="7" id="KW-0503">Monooxygenase</keyword>
<comment type="similarity">
    <text evidence="2 7">Belongs to the cytochrome P450 family.</text>
</comment>
<keyword evidence="8" id="KW-0732">Signal</keyword>